<feature type="compositionally biased region" description="Low complexity" evidence="6">
    <location>
        <begin position="240"/>
        <end position="258"/>
    </location>
</feature>
<dbReference type="InterPro" id="IPR002100">
    <property type="entry name" value="TF_MADSbox"/>
</dbReference>
<keyword evidence="9" id="KW-1185">Reference proteome</keyword>
<evidence type="ECO:0000256" key="5">
    <source>
        <dbReference type="ARBA" id="ARBA00023242"/>
    </source>
</evidence>
<comment type="subcellular location">
    <subcellularLocation>
        <location evidence="1">Nucleus</location>
    </subcellularLocation>
</comment>
<feature type="domain" description="MADS-box" evidence="7">
    <location>
        <begin position="8"/>
        <end position="68"/>
    </location>
</feature>
<keyword evidence="4" id="KW-0804">Transcription</keyword>
<proteinExistence type="predicted"/>
<dbReference type="InterPro" id="IPR036879">
    <property type="entry name" value="TF_MADSbox_sf"/>
</dbReference>
<dbReference type="AlphaFoldDB" id="A0AA39VMV8"/>
<dbReference type="PANTHER" id="PTHR11945:SF776">
    <property type="entry name" value="AGAMOUS-LIKE 50-RELATED"/>
    <property type="match status" value="1"/>
</dbReference>
<dbReference type="SMART" id="SM00432">
    <property type="entry name" value="MADS"/>
    <property type="match status" value="1"/>
</dbReference>
<evidence type="ECO:0000256" key="1">
    <source>
        <dbReference type="ARBA" id="ARBA00004123"/>
    </source>
</evidence>
<sequence length="359" mass="41077">MNGIKKTKGRQKIEMKRVEHEAKREVTFSKRKKGLFNKASELCELCGVEVALILFSPHLKPFTFGHMDANEVLQRYLTRRDDHSPGPVSRNVLHRLNGVRDQYNESLKRLEEEEKKSKDQKSGTSSSGGFWWDDQQIENFNELDELEQYVESMEKLKKIVQARVDEIDLSGDYFANEFINDQNLVKAEEQLQSSSSGTRKKVTFDSNVITYEHILPEHVSGTLPEKYEVGTKEEESLGKSGHSQPSSAASSITSSSGSYPPNHRYQNCRVCDDEEDEIDYEDTDLDDGVVDYDDMYEEDGIVESKIDVAKEEIEEAVKPIRVNGSARDRSAYIHSVRNPVENLNQWKALKMKGKLQLEQ</sequence>
<dbReference type="GO" id="GO:0046983">
    <property type="term" value="F:protein dimerization activity"/>
    <property type="evidence" value="ECO:0007669"/>
    <property type="project" value="InterPro"/>
</dbReference>
<accession>A0AA39VMV8</accession>
<reference evidence="8" key="2">
    <citation type="submission" date="2023-06" db="EMBL/GenBank/DDBJ databases">
        <authorList>
            <person name="Swenson N.G."/>
            <person name="Wegrzyn J.L."/>
            <person name="Mcevoy S.L."/>
        </authorList>
    </citation>
    <scope>NUCLEOTIDE SEQUENCE</scope>
    <source>
        <strain evidence="8">NS2018</strain>
        <tissue evidence="8">Leaf</tissue>
    </source>
</reference>
<dbReference type="Pfam" id="PF00319">
    <property type="entry name" value="SRF-TF"/>
    <property type="match status" value="1"/>
</dbReference>
<dbReference type="Gene3D" id="3.40.1810.10">
    <property type="entry name" value="Transcription factor, MADS-box"/>
    <property type="match status" value="1"/>
</dbReference>
<protein>
    <recommendedName>
        <fullName evidence="7">MADS-box domain-containing protein</fullName>
    </recommendedName>
</protein>
<dbReference type="Proteomes" id="UP001168877">
    <property type="component" value="Unassembled WGS sequence"/>
</dbReference>
<keyword evidence="3" id="KW-0238">DNA-binding</keyword>
<evidence type="ECO:0000256" key="4">
    <source>
        <dbReference type="ARBA" id="ARBA00023163"/>
    </source>
</evidence>
<keyword evidence="2" id="KW-0805">Transcription regulation</keyword>
<dbReference type="PANTHER" id="PTHR11945">
    <property type="entry name" value="MADS BOX PROTEIN"/>
    <property type="match status" value="1"/>
</dbReference>
<feature type="region of interest" description="Disordered" evidence="6">
    <location>
        <begin position="109"/>
        <end position="130"/>
    </location>
</feature>
<dbReference type="SUPFAM" id="SSF55455">
    <property type="entry name" value="SRF-like"/>
    <property type="match status" value="1"/>
</dbReference>
<name>A0AA39VMV8_ACESA</name>
<gene>
    <name evidence="8" type="ORF">LWI29_037105</name>
</gene>
<dbReference type="GO" id="GO:0000978">
    <property type="term" value="F:RNA polymerase II cis-regulatory region sequence-specific DNA binding"/>
    <property type="evidence" value="ECO:0007669"/>
    <property type="project" value="TreeGrafter"/>
</dbReference>
<evidence type="ECO:0000313" key="8">
    <source>
        <dbReference type="EMBL" id="KAK0585972.1"/>
    </source>
</evidence>
<feature type="region of interest" description="Disordered" evidence="6">
    <location>
        <begin position="230"/>
        <end position="265"/>
    </location>
</feature>
<reference evidence="8" key="1">
    <citation type="journal article" date="2022" name="Plant J.">
        <title>Strategies of tolerance reflected in two North American maple genomes.</title>
        <authorList>
            <person name="McEvoy S.L."/>
            <person name="Sezen U.U."/>
            <person name="Trouern-Trend A."/>
            <person name="McMahon S.M."/>
            <person name="Schaberg P.G."/>
            <person name="Yang J."/>
            <person name="Wegrzyn J.L."/>
            <person name="Swenson N.G."/>
        </authorList>
    </citation>
    <scope>NUCLEOTIDE SEQUENCE</scope>
    <source>
        <strain evidence="8">NS2018</strain>
    </source>
</reference>
<dbReference type="PROSITE" id="PS50066">
    <property type="entry name" value="MADS_BOX_2"/>
    <property type="match status" value="1"/>
</dbReference>
<evidence type="ECO:0000313" key="9">
    <source>
        <dbReference type="Proteomes" id="UP001168877"/>
    </source>
</evidence>
<dbReference type="PRINTS" id="PR00404">
    <property type="entry name" value="MADSDOMAIN"/>
</dbReference>
<evidence type="ECO:0000259" key="7">
    <source>
        <dbReference type="PROSITE" id="PS50066"/>
    </source>
</evidence>
<evidence type="ECO:0000256" key="6">
    <source>
        <dbReference type="SAM" id="MobiDB-lite"/>
    </source>
</evidence>
<evidence type="ECO:0000256" key="2">
    <source>
        <dbReference type="ARBA" id="ARBA00023015"/>
    </source>
</evidence>
<evidence type="ECO:0000256" key="3">
    <source>
        <dbReference type="ARBA" id="ARBA00023125"/>
    </source>
</evidence>
<comment type="caution">
    <text evidence="8">The sequence shown here is derived from an EMBL/GenBank/DDBJ whole genome shotgun (WGS) entry which is preliminary data.</text>
</comment>
<keyword evidence="5" id="KW-0539">Nucleus</keyword>
<organism evidence="8 9">
    <name type="scientific">Acer saccharum</name>
    <name type="common">Sugar maple</name>
    <dbReference type="NCBI Taxonomy" id="4024"/>
    <lineage>
        <taxon>Eukaryota</taxon>
        <taxon>Viridiplantae</taxon>
        <taxon>Streptophyta</taxon>
        <taxon>Embryophyta</taxon>
        <taxon>Tracheophyta</taxon>
        <taxon>Spermatophyta</taxon>
        <taxon>Magnoliopsida</taxon>
        <taxon>eudicotyledons</taxon>
        <taxon>Gunneridae</taxon>
        <taxon>Pentapetalae</taxon>
        <taxon>rosids</taxon>
        <taxon>malvids</taxon>
        <taxon>Sapindales</taxon>
        <taxon>Sapindaceae</taxon>
        <taxon>Hippocastanoideae</taxon>
        <taxon>Acereae</taxon>
        <taxon>Acer</taxon>
    </lineage>
</organism>
<dbReference type="GO" id="GO:0005634">
    <property type="term" value="C:nucleus"/>
    <property type="evidence" value="ECO:0007669"/>
    <property type="project" value="UniProtKB-SubCell"/>
</dbReference>
<dbReference type="EMBL" id="JAUESC010000383">
    <property type="protein sequence ID" value="KAK0585972.1"/>
    <property type="molecule type" value="Genomic_DNA"/>
</dbReference>
<dbReference type="GO" id="GO:0000981">
    <property type="term" value="F:DNA-binding transcription factor activity, RNA polymerase II-specific"/>
    <property type="evidence" value="ECO:0007669"/>
    <property type="project" value="TreeGrafter"/>
</dbReference>
<feature type="compositionally biased region" description="Basic and acidic residues" evidence="6">
    <location>
        <begin position="109"/>
        <end position="121"/>
    </location>
</feature>